<proteinExistence type="predicted"/>
<keyword evidence="1" id="KW-0732">Signal</keyword>
<feature type="chain" id="PRO_5012192297" evidence="1">
    <location>
        <begin position="19"/>
        <end position="156"/>
    </location>
</feature>
<dbReference type="Proteomes" id="UP000193642">
    <property type="component" value="Unassembled WGS sequence"/>
</dbReference>
<dbReference type="OrthoDB" id="5984008at2759"/>
<reference evidence="2 3" key="1">
    <citation type="submission" date="2016-07" db="EMBL/GenBank/DDBJ databases">
        <title>Pervasive Adenine N6-methylation of Active Genes in Fungi.</title>
        <authorList>
            <consortium name="DOE Joint Genome Institute"/>
            <person name="Mondo S.J."/>
            <person name="Dannebaum R.O."/>
            <person name="Kuo R.C."/>
            <person name="Labutti K."/>
            <person name="Haridas S."/>
            <person name="Kuo A."/>
            <person name="Salamov A."/>
            <person name="Ahrendt S.R."/>
            <person name="Lipzen A."/>
            <person name="Sullivan W."/>
            <person name="Andreopoulos W.B."/>
            <person name="Clum A."/>
            <person name="Lindquist E."/>
            <person name="Daum C."/>
            <person name="Ramamoorthy G.K."/>
            <person name="Gryganskyi A."/>
            <person name="Culley D."/>
            <person name="Magnuson J.K."/>
            <person name="James T.Y."/>
            <person name="O'Malley M.A."/>
            <person name="Stajich J.E."/>
            <person name="Spatafora J.W."/>
            <person name="Visel A."/>
            <person name="Grigoriev I.V."/>
        </authorList>
    </citation>
    <scope>NUCLEOTIDE SEQUENCE [LARGE SCALE GENOMIC DNA]</scope>
    <source>
        <strain evidence="2 3">JEL800</strain>
    </source>
</reference>
<sequence>MFLPCLVFAALLSKLCCAASNHSWQFNNPKLDKTNITIALVNQFCVLKGVAYNSSMVVSLPKDPAVHNLGTNFGSAANIIAQDLVMKIAIDMINNDTTILPNIHVNFERYTDCGKWYYGIWNSYTGNSSGFAAGVTAKEVVDSKAIGLLVMNIRRL</sequence>
<organism evidence="2 3">
    <name type="scientific">Rhizoclosmatium globosum</name>
    <dbReference type="NCBI Taxonomy" id="329046"/>
    <lineage>
        <taxon>Eukaryota</taxon>
        <taxon>Fungi</taxon>
        <taxon>Fungi incertae sedis</taxon>
        <taxon>Chytridiomycota</taxon>
        <taxon>Chytridiomycota incertae sedis</taxon>
        <taxon>Chytridiomycetes</taxon>
        <taxon>Chytridiales</taxon>
        <taxon>Chytriomycetaceae</taxon>
        <taxon>Rhizoclosmatium</taxon>
    </lineage>
</organism>
<protein>
    <submittedName>
        <fullName evidence="2">Uncharacterized protein</fullName>
    </submittedName>
</protein>
<dbReference type="Gene3D" id="3.40.50.2300">
    <property type="match status" value="1"/>
</dbReference>
<accession>A0A1Y2CY24</accession>
<dbReference type="InterPro" id="IPR028082">
    <property type="entry name" value="Peripla_BP_I"/>
</dbReference>
<evidence type="ECO:0000313" key="3">
    <source>
        <dbReference type="Proteomes" id="UP000193642"/>
    </source>
</evidence>
<dbReference type="AlphaFoldDB" id="A0A1Y2CY24"/>
<evidence type="ECO:0000256" key="1">
    <source>
        <dbReference type="SAM" id="SignalP"/>
    </source>
</evidence>
<feature type="signal peptide" evidence="1">
    <location>
        <begin position="1"/>
        <end position="18"/>
    </location>
</feature>
<name>A0A1Y2CY24_9FUNG</name>
<evidence type="ECO:0000313" key="2">
    <source>
        <dbReference type="EMBL" id="ORY51235.1"/>
    </source>
</evidence>
<dbReference type="SUPFAM" id="SSF53822">
    <property type="entry name" value="Periplasmic binding protein-like I"/>
    <property type="match status" value="1"/>
</dbReference>
<keyword evidence="3" id="KW-1185">Reference proteome</keyword>
<dbReference type="EMBL" id="MCGO01000005">
    <property type="protein sequence ID" value="ORY51235.1"/>
    <property type="molecule type" value="Genomic_DNA"/>
</dbReference>
<gene>
    <name evidence="2" type="ORF">BCR33DRAFT_450400</name>
</gene>
<comment type="caution">
    <text evidence="2">The sequence shown here is derived from an EMBL/GenBank/DDBJ whole genome shotgun (WGS) entry which is preliminary data.</text>
</comment>